<reference evidence="2" key="1">
    <citation type="submission" date="2016-10" db="EMBL/GenBank/DDBJ databases">
        <title>Sequence of Gallionella enrichment culture.</title>
        <authorList>
            <person name="Poehlein A."/>
            <person name="Muehling M."/>
            <person name="Daniel R."/>
        </authorList>
    </citation>
    <scope>NUCLEOTIDE SEQUENCE</scope>
</reference>
<dbReference type="EMBL" id="MLJW01002183">
    <property type="protein sequence ID" value="OIQ75384.1"/>
    <property type="molecule type" value="Genomic_DNA"/>
</dbReference>
<name>A0A1J5PWV4_9ZZZZ</name>
<organism evidence="2">
    <name type="scientific">mine drainage metagenome</name>
    <dbReference type="NCBI Taxonomy" id="410659"/>
    <lineage>
        <taxon>unclassified sequences</taxon>
        <taxon>metagenomes</taxon>
        <taxon>ecological metagenomes</taxon>
    </lineage>
</organism>
<dbReference type="AlphaFoldDB" id="A0A1J5PWV4"/>
<feature type="transmembrane region" description="Helical" evidence="1">
    <location>
        <begin position="24"/>
        <end position="49"/>
    </location>
</feature>
<gene>
    <name evidence="2" type="ORF">GALL_429510</name>
</gene>
<feature type="transmembrane region" description="Helical" evidence="1">
    <location>
        <begin position="70"/>
        <end position="103"/>
    </location>
</feature>
<evidence type="ECO:0000256" key="1">
    <source>
        <dbReference type="SAM" id="Phobius"/>
    </source>
</evidence>
<proteinExistence type="predicted"/>
<protein>
    <recommendedName>
        <fullName evidence="3">Transmembrane protein</fullName>
    </recommendedName>
</protein>
<evidence type="ECO:0000313" key="2">
    <source>
        <dbReference type="EMBL" id="OIQ75384.1"/>
    </source>
</evidence>
<keyword evidence="1" id="KW-0472">Membrane</keyword>
<comment type="caution">
    <text evidence="2">The sequence shown here is derived from an EMBL/GenBank/DDBJ whole genome shotgun (WGS) entry which is preliminary data.</text>
</comment>
<sequence length="122" mass="14174">MNDPRQVIDQPGPDDIEGLKTVALVVYVLQALSFLWGITAVIGVIVDYIKLEDARGTWVENHLRWQIRTFWWALFWSVIGMLLIFAFGLGFLVLAIVYFWTIYRVIKGWLKLTERKLVHPAL</sequence>
<accession>A0A1J5PWV4</accession>
<keyword evidence="1" id="KW-0812">Transmembrane</keyword>
<keyword evidence="1" id="KW-1133">Transmembrane helix</keyword>
<evidence type="ECO:0008006" key="3">
    <source>
        <dbReference type="Google" id="ProtNLM"/>
    </source>
</evidence>